<name>A0A368ZGZ3_9FLAO</name>
<dbReference type="RefSeq" id="WP_114309583.1">
    <property type="nucleotide sequence ID" value="NZ_QPJO01000002.1"/>
</dbReference>
<keyword evidence="3" id="KW-1185">Reference proteome</keyword>
<dbReference type="AlphaFoldDB" id="A0A368ZGZ3"/>
<sequence>MGYMGLGMQKWIYGMRARAPFSIQRKKSFTALPTYSRKFKIQPSKPRPTYDFGIIFGFVLGFVMLLCIPNLEQSFKQHQNKVQLLSLQEDDKAFNFLMKSGENRLAKGKISAAYSEFQLAHAIRPQDKKLQELMHVTSEQLCLED</sequence>
<keyword evidence="1" id="KW-0472">Membrane</keyword>
<evidence type="ECO:0000313" key="3">
    <source>
        <dbReference type="Proteomes" id="UP000253436"/>
    </source>
</evidence>
<keyword evidence="1" id="KW-1133">Transmembrane helix</keyword>
<protein>
    <submittedName>
        <fullName evidence="2">Uncharacterized protein</fullName>
    </submittedName>
</protein>
<reference evidence="2 3" key="1">
    <citation type="submission" date="2018-07" db="EMBL/GenBank/DDBJ databases">
        <title>Genomic Encyclopedia of Type Strains, Phase III (KMG-III): the genomes of soil and plant-associated and newly described type strains.</title>
        <authorList>
            <person name="Whitman W."/>
        </authorList>
    </citation>
    <scope>NUCLEOTIDE SEQUENCE [LARGE SCALE GENOMIC DNA]</scope>
    <source>
        <strain evidence="2 3">CECT 7958</strain>
    </source>
</reference>
<proteinExistence type="predicted"/>
<dbReference type="OrthoDB" id="1454730at2"/>
<feature type="transmembrane region" description="Helical" evidence="1">
    <location>
        <begin position="52"/>
        <end position="71"/>
    </location>
</feature>
<organism evidence="2 3">
    <name type="scientific">Winogradskyella arenosi</name>
    <dbReference type="NCBI Taxonomy" id="533325"/>
    <lineage>
        <taxon>Bacteria</taxon>
        <taxon>Pseudomonadati</taxon>
        <taxon>Bacteroidota</taxon>
        <taxon>Flavobacteriia</taxon>
        <taxon>Flavobacteriales</taxon>
        <taxon>Flavobacteriaceae</taxon>
        <taxon>Winogradskyella</taxon>
    </lineage>
</organism>
<dbReference type="EMBL" id="QPJO01000002">
    <property type="protein sequence ID" value="RCW92752.1"/>
    <property type="molecule type" value="Genomic_DNA"/>
</dbReference>
<gene>
    <name evidence="2" type="ORF">DFQ08_102788</name>
</gene>
<evidence type="ECO:0000313" key="2">
    <source>
        <dbReference type="EMBL" id="RCW92752.1"/>
    </source>
</evidence>
<accession>A0A368ZGZ3</accession>
<comment type="caution">
    <text evidence="2">The sequence shown here is derived from an EMBL/GenBank/DDBJ whole genome shotgun (WGS) entry which is preliminary data.</text>
</comment>
<dbReference type="Proteomes" id="UP000253436">
    <property type="component" value="Unassembled WGS sequence"/>
</dbReference>
<evidence type="ECO:0000256" key="1">
    <source>
        <dbReference type="SAM" id="Phobius"/>
    </source>
</evidence>
<keyword evidence="1" id="KW-0812">Transmembrane</keyword>